<dbReference type="InterPro" id="IPR030395">
    <property type="entry name" value="GP_PDE_dom"/>
</dbReference>
<evidence type="ECO:0000313" key="4">
    <source>
        <dbReference type="Proteomes" id="UP000435802"/>
    </source>
</evidence>
<proteinExistence type="predicted"/>
<feature type="signal peptide" evidence="1">
    <location>
        <begin position="1"/>
        <end position="26"/>
    </location>
</feature>
<keyword evidence="1" id="KW-0732">Signal</keyword>
<evidence type="ECO:0000256" key="1">
    <source>
        <dbReference type="SAM" id="SignalP"/>
    </source>
</evidence>
<accession>A0A6N8SHA8</accession>
<dbReference type="RefSeq" id="WP_160860563.1">
    <property type="nucleotide sequence ID" value="NZ_WUMK01000006.1"/>
</dbReference>
<keyword evidence="4" id="KW-1185">Reference proteome</keyword>
<dbReference type="Proteomes" id="UP000435802">
    <property type="component" value="Unassembled WGS sequence"/>
</dbReference>
<dbReference type="SUPFAM" id="SSF51695">
    <property type="entry name" value="PLC-like phosphodiesterases"/>
    <property type="match status" value="1"/>
</dbReference>
<dbReference type="Gene3D" id="3.20.20.190">
    <property type="entry name" value="Phosphatidylinositol (PI) phosphodiesterase"/>
    <property type="match status" value="1"/>
</dbReference>
<protein>
    <submittedName>
        <fullName evidence="3">Glycerophosphodiester phosphodiesterase</fullName>
    </submittedName>
</protein>
<dbReference type="Pfam" id="PF03009">
    <property type="entry name" value="GDPD"/>
    <property type="match status" value="1"/>
</dbReference>
<evidence type="ECO:0000313" key="3">
    <source>
        <dbReference type="EMBL" id="MXN47038.1"/>
    </source>
</evidence>
<name>A0A6N8SHA8_9HYPH</name>
<evidence type="ECO:0000259" key="2">
    <source>
        <dbReference type="PROSITE" id="PS51704"/>
    </source>
</evidence>
<organism evidence="3 4">
    <name type="scientific">Shinella kummerowiae</name>
    <dbReference type="NCBI Taxonomy" id="417745"/>
    <lineage>
        <taxon>Bacteria</taxon>
        <taxon>Pseudomonadati</taxon>
        <taxon>Pseudomonadota</taxon>
        <taxon>Alphaproteobacteria</taxon>
        <taxon>Hyphomicrobiales</taxon>
        <taxon>Rhizobiaceae</taxon>
        <taxon>Shinella</taxon>
    </lineage>
</organism>
<dbReference type="OrthoDB" id="9795622at2"/>
<dbReference type="GO" id="GO:0006629">
    <property type="term" value="P:lipid metabolic process"/>
    <property type="evidence" value="ECO:0007669"/>
    <property type="project" value="InterPro"/>
</dbReference>
<dbReference type="PANTHER" id="PTHR43805">
    <property type="entry name" value="GLYCEROPHOSPHORYL DIESTER PHOSPHODIESTERASE"/>
    <property type="match status" value="1"/>
</dbReference>
<dbReference type="GO" id="GO:0008081">
    <property type="term" value="F:phosphoric diester hydrolase activity"/>
    <property type="evidence" value="ECO:0007669"/>
    <property type="project" value="InterPro"/>
</dbReference>
<comment type="caution">
    <text evidence="3">The sequence shown here is derived from an EMBL/GenBank/DDBJ whole genome shotgun (WGS) entry which is preliminary data.</text>
</comment>
<dbReference type="InterPro" id="IPR017946">
    <property type="entry name" value="PLC-like_Pdiesterase_TIM-brl"/>
</dbReference>
<gene>
    <name evidence="3" type="ORF">GR138_17725</name>
</gene>
<dbReference type="EMBL" id="WUMK01000006">
    <property type="protein sequence ID" value="MXN47038.1"/>
    <property type="molecule type" value="Genomic_DNA"/>
</dbReference>
<feature type="domain" description="GP-PDE" evidence="2">
    <location>
        <begin position="53"/>
        <end position="322"/>
    </location>
</feature>
<dbReference type="PANTHER" id="PTHR43805:SF1">
    <property type="entry name" value="GP-PDE DOMAIN-CONTAINING PROTEIN"/>
    <property type="match status" value="1"/>
</dbReference>
<feature type="chain" id="PRO_5026697327" evidence="1">
    <location>
        <begin position="27"/>
        <end position="322"/>
    </location>
</feature>
<dbReference type="PROSITE" id="PS51704">
    <property type="entry name" value="GP_PDE"/>
    <property type="match status" value="1"/>
</dbReference>
<reference evidence="3 4" key="1">
    <citation type="submission" date="2019-12" db="EMBL/GenBank/DDBJ databases">
        <title>Shinella kummerowiae sp. nov., a symbiotic bacterium isolated from root nodules of the herbal legume Kummerowia stipulacea.</title>
        <authorList>
            <person name="Gao J."/>
        </authorList>
    </citation>
    <scope>NUCLEOTIDE SEQUENCE [LARGE SCALE GENOMIC DNA]</scope>
    <source>
        <strain evidence="3 4">CCBAU 25048</strain>
    </source>
</reference>
<sequence length="322" mass="34632">MRNTPIFVMGLALLVWSFNSSLIASAPDGDTKLLAHRGAHQTFGQAHVENDTCTATLIDAPSHDYLENTIAGMQAAFAAGADVVEIDVHLTPDKKFAVFHDWTLDCRTDGKGVTEETDSATLKTLDIGYGYTADGGKTYPFRGKGVGQMPMLEEVFAANPAGKLLINFKSRRAEEGEALAALLEANPAWWDKVFGVYGGGEPTDATLAAVPGLKGYTGKSAKACLLNYLGTGWIGYVPEACRNTLVPVPSNYAWLLWGWPNRFMTRMKDAGSDVILVGPYGSGDGTVGIDTAEQVENLPEPFPGYIWTNRILDIAPAIAARR</sequence>
<dbReference type="AlphaFoldDB" id="A0A6N8SHA8"/>